<evidence type="ECO:0000313" key="1">
    <source>
        <dbReference type="EMBL" id="MBE9104456.1"/>
    </source>
</evidence>
<dbReference type="SUPFAM" id="SSF55831">
    <property type="entry name" value="Thymidylate synthase/dCMP hydroxymethylase"/>
    <property type="match status" value="1"/>
</dbReference>
<proteinExistence type="predicted"/>
<protein>
    <submittedName>
        <fullName evidence="1">Thymidylate synthase</fullName>
    </submittedName>
</protein>
<sequence length="268" mass="30605">MSNSTPLLIDETNLSYAWCRAFLHIIDHPGNEISPLIISLTGFNKGIPNEDQSIRHALDNCLKNNSEQSIHTVANTIFPGSLWRHSKYDRKKFFETYIDTLPRIKALAKSKNRRGLYFERLIAFGSESHHFNQLEHIISEYTSRPNVRKSMLQASIFDPAQDHVCDPYLPFPCLQHVSFVPNNEDKTLVINAFYATQQLINKAYGNYLGLCRLGYFMAHEMGLILDRMNCFVGVEKLQKIGTKTIGKKSPILTPVIDAARNTTSKWQT</sequence>
<comment type="caution">
    <text evidence="1">The sequence shown here is derived from an EMBL/GenBank/DDBJ whole genome shotgun (WGS) entry which is preliminary data.</text>
</comment>
<keyword evidence="2" id="KW-1185">Reference proteome</keyword>
<dbReference type="RefSeq" id="WP_162398229.1">
    <property type="nucleotide sequence ID" value="NZ_JADEXF010000128.1"/>
</dbReference>
<reference evidence="1 2" key="1">
    <citation type="submission" date="2020-10" db="EMBL/GenBank/DDBJ databases">
        <authorList>
            <person name="Castelo-Branco R."/>
            <person name="Eusebio N."/>
            <person name="Adriana R."/>
            <person name="Vieira A."/>
            <person name="Brugerolle De Fraissinette N."/>
            <person name="Rezende De Castro R."/>
            <person name="Schneider M.P."/>
            <person name="Vasconcelos V."/>
            <person name="Leao P.N."/>
        </authorList>
    </citation>
    <scope>NUCLEOTIDE SEQUENCE [LARGE SCALE GENOMIC DNA]</scope>
    <source>
        <strain evidence="1 2">LEGE 07299</strain>
    </source>
</reference>
<dbReference type="InterPro" id="IPR036926">
    <property type="entry name" value="Thymidate_synth/dCMP_Mease_sf"/>
</dbReference>
<organism evidence="1 2">
    <name type="scientific">Nostoc cf. edaphicum LEGE 07299</name>
    <dbReference type="NCBI Taxonomy" id="2777974"/>
    <lineage>
        <taxon>Bacteria</taxon>
        <taxon>Bacillati</taxon>
        <taxon>Cyanobacteriota</taxon>
        <taxon>Cyanophyceae</taxon>
        <taxon>Nostocales</taxon>
        <taxon>Nostocaceae</taxon>
        <taxon>Nostoc</taxon>
    </lineage>
</organism>
<evidence type="ECO:0000313" key="2">
    <source>
        <dbReference type="Proteomes" id="UP000647836"/>
    </source>
</evidence>
<dbReference type="Proteomes" id="UP000647836">
    <property type="component" value="Unassembled WGS sequence"/>
</dbReference>
<name>A0ABR9TVM1_9NOSO</name>
<dbReference type="EMBL" id="JADEXF010000128">
    <property type="protein sequence ID" value="MBE9104456.1"/>
    <property type="molecule type" value="Genomic_DNA"/>
</dbReference>
<accession>A0ABR9TVM1</accession>
<dbReference type="Gene3D" id="3.30.572.10">
    <property type="entry name" value="Thymidylate synthase/dCMP hydroxymethylase domain"/>
    <property type="match status" value="1"/>
</dbReference>
<gene>
    <name evidence="1" type="ORF">IQ229_05750</name>
</gene>